<dbReference type="KEGG" id="kqi:F1D05_22680"/>
<dbReference type="AlphaFoldDB" id="A0A7G6X1T6"/>
<dbReference type="InterPro" id="IPR016181">
    <property type="entry name" value="Acyl_CoA_acyltransferase"/>
</dbReference>
<dbReference type="Gene3D" id="3.40.630.30">
    <property type="match status" value="1"/>
</dbReference>
<dbReference type="SMART" id="SM00317">
    <property type="entry name" value="SET"/>
    <property type="match status" value="1"/>
</dbReference>
<name>A0A7G6X1T6_9ACTN</name>
<reference evidence="7" key="1">
    <citation type="submission" date="2019-09" db="EMBL/GenBank/DDBJ databases">
        <title>Antimicrobial potential of Antarctic Bacteria.</title>
        <authorList>
            <person name="Benaud N."/>
            <person name="Edwards R.J."/>
            <person name="Ferrari B.C."/>
        </authorList>
    </citation>
    <scope>NUCLEOTIDE SEQUENCE [LARGE SCALE GENOMIC DNA]</scope>
    <source>
        <strain evidence="7">SPB151</strain>
    </source>
</reference>
<feature type="domain" description="Post-SET" evidence="4">
    <location>
        <begin position="282"/>
        <end position="298"/>
    </location>
</feature>
<accession>A0A7G6X1T6</accession>
<evidence type="ECO:0000259" key="3">
    <source>
        <dbReference type="PROSITE" id="PS50280"/>
    </source>
</evidence>
<dbReference type="PROSITE" id="PS51186">
    <property type="entry name" value="GNAT"/>
    <property type="match status" value="1"/>
</dbReference>
<dbReference type="Proteomes" id="UP000515563">
    <property type="component" value="Chromosome"/>
</dbReference>
<keyword evidence="7" id="KW-1185">Reference proteome</keyword>
<keyword evidence="2" id="KW-0949">S-adenosyl-L-methionine</keyword>
<dbReference type="InterPro" id="IPR053201">
    <property type="entry name" value="Flavunoidine_N-MTase"/>
</dbReference>
<feature type="domain" description="SET" evidence="3">
    <location>
        <begin position="170"/>
        <end position="275"/>
    </location>
</feature>
<evidence type="ECO:0000256" key="1">
    <source>
        <dbReference type="ARBA" id="ARBA00022679"/>
    </source>
</evidence>
<dbReference type="CDD" id="cd04301">
    <property type="entry name" value="NAT_SF"/>
    <property type="match status" value="1"/>
</dbReference>
<organism evidence="6 7">
    <name type="scientific">Kribbella qitaiheensis</name>
    <dbReference type="NCBI Taxonomy" id="1544730"/>
    <lineage>
        <taxon>Bacteria</taxon>
        <taxon>Bacillati</taxon>
        <taxon>Actinomycetota</taxon>
        <taxon>Actinomycetes</taxon>
        <taxon>Propionibacteriales</taxon>
        <taxon>Kribbellaceae</taxon>
        <taxon>Kribbella</taxon>
    </lineage>
</organism>
<dbReference type="PANTHER" id="PTHR12350:SF19">
    <property type="entry name" value="SET DOMAIN-CONTAINING PROTEIN"/>
    <property type="match status" value="1"/>
</dbReference>
<evidence type="ECO:0000256" key="2">
    <source>
        <dbReference type="ARBA" id="ARBA00022691"/>
    </source>
</evidence>
<dbReference type="Pfam" id="PF00583">
    <property type="entry name" value="Acetyltransf_1"/>
    <property type="match status" value="1"/>
</dbReference>
<evidence type="ECO:0000259" key="5">
    <source>
        <dbReference type="PROSITE" id="PS51186"/>
    </source>
</evidence>
<dbReference type="EMBL" id="CP043661">
    <property type="protein sequence ID" value="QNE20201.1"/>
    <property type="molecule type" value="Genomic_DNA"/>
</dbReference>
<proteinExistence type="predicted"/>
<protein>
    <submittedName>
        <fullName evidence="6">GNAT family N-acetyltransferase</fullName>
    </submittedName>
</protein>
<dbReference type="PROSITE" id="PS50280">
    <property type="entry name" value="SET"/>
    <property type="match status" value="1"/>
</dbReference>
<evidence type="ECO:0000313" key="7">
    <source>
        <dbReference type="Proteomes" id="UP000515563"/>
    </source>
</evidence>
<dbReference type="InterPro" id="IPR003616">
    <property type="entry name" value="Post-SET_dom"/>
</dbReference>
<sequence>MKLAEMSVGDVDAVQELIESDPGYTERITGYPPGSADARSLLVMRPESVAEDAKVVLGVWDGDQLVAVVDLLRGYPNGHTGFIGLLQVHGGRQGKRIGHAAYELVEKYVAGNWREIRVLRLAVVDTNAERAAGFWARQGFEATGEAKPYRYDKVESVARLYEKRLLWGHPELVVKGSGIEGHGLFAAGSIAKGSVVSQLAGRRVTTAELTELLKNPPVDTITVDDDEHVVLPAEPRPVIAYGNHSCDPNLWWADAVTLEARRDIAVGEEVTSDYGTSTGVPYELECGCGSSLCRGVVTGDDWRRPELQERYGDHWIPALLKRQQHS</sequence>
<dbReference type="Pfam" id="PF00856">
    <property type="entry name" value="SET"/>
    <property type="match status" value="1"/>
</dbReference>
<reference evidence="6 7" key="2">
    <citation type="journal article" date="2020" name="Microbiol. Resour. Announc.">
        <title>Antarctic desert soil bacteria exhibit high novel natural product potential, evaluated through long-read genome sequencing and comparative genomics.</title>
        <authorList>
            <person name="Benaud N."/>
            <person name="Edwards R.J."/>
            <person name="Amos T.G."/>
            <person name="D'Agostino P.M."/>
            <person name="Gutierrez-Chavez C."/>
            <person name="Montgomery K."/>
            <person name="Nicetic I."/>
            <person name="Ferrari B.C."/>
        </authorList>
    </citation>
    <scope>NUCLEOTIDE SEQUENCE [LARGE SCALE GENOMIC DNA]</scope>
    <source>
        <strain evidence="6 7">SPB151</strain>
    </source>
</reference>
<dbReference type="PANTHER" id="PTHR12350">
    <property type="entry name" value="HISTONE-LYSINE N-METHYLTRANSFERASE-RELATED"/>
    <property type="match status" value="1"/>
</dbReference>
<dbReference type="InterPro" id="IPR000182">
    <property type="entry name" value="GNAT_dom"/>
</dbReference>
<dbReference type="SUPFAM" id="SSF55729">
    <property type="entry name" value="Acyl-CoA N-acyltransferases (Nat)"/>
    <property type="match status" value="1"/>
</dbReference>
<feature type="domain" description="N-acetyltransferase" evidence="5">
    <location>
        <begin position="1"/>
        <end position="166"/>
    </location>
</feature>
<evidence type="ECO:0000259" key="4">
    <source>
        <dbReference type="PROSITE" id="PS50868"/>
    </source>
</evidence>
<evidence type="ECO:0000313" key="6">
    <source>
        <dbReference type="EMBL" id="QNE20201.1"/>
    </source>
</evidence>
<dbReference type="InterPro" id="IPR046341">
    <property type="entry name" value="SET_dom_sf"/>
</dbReference>
<dbReference type="GO" id="GO:0016747">
    <property type="term" value="F:acyltransferase activity, transferring groups other than amino-acyl groups"/>
    <property type="evidence" value="ECO:0007669"/>
    <property type="project" value="InterPro"/>
</dbReference>
<gene>
    <name evidence="6" type="ORF">F1D05_22680</name>
</gene>
<keyword evidence="1 6" id="KW-0808">Transferase</keyword>
<dbReference type="SUPFAM" id="SSF82199">
    <property type="entry name" value="SET domain"/>
    <property type="match status" value="1"/>
</dbReference>
<dbReference type="Gene3D" id="2.170.270.10">
    <property type="entry name" value="SET domain"/>
    <property type="match status" value="1"/>
</dbReference>
<dbReference type="InterPro" id="IPR001214">
    <property type="entry name" value="SET_dom"/>
</dbReference>
<dbReference type="PROSITE" id="PS50868">
    <property type="entry name" value="POST_SET"/>
    <property type="match status" value="1"/>
</dbReference>